<evidence type="ECO:0000256" key="3">
    <source>
        <dbReference type="ARBA" id="ARBA00023172"/>
    </source>
</evidence>
<dbReference type="EMBL" id="JABBVZ010000025">
    <property type="protein sequence ID" value="NMP22564.1"/>
    <property type="molecule type" value="Genomic_DNA"/>
</dbReference>
<comment type="caution">
    <text evidence="6">The sequence shown here is derived from an EMBL/GenBank/DDBJ whole genome shotgun (WGS) entry which is preliminary data.</text>
</comment>
<keyword evidence="7" id="KW-1185">Reference proteome</keyword>
<feature type="domain" description="Tyr recombinase" evidence="5">
    <location>
        <begin position="19"/>
        <end position="194"/>
    </location>
</feature>
<proteinExistence type="predicted"/>
<keyword evidence="3" id="KW-0233">DNA recombination</keyword>
<dbReference type="GO" id="GO:0015074">
    <property type="term" value="P:DNA integration"/>
    <property type="evidence" value="ECO:0007669"/>
    <property type="project" value="UniProtKB-KW"/>
</dbReference>
<dbReference type="SUPFAM" id="SSF56349">
    <property type="entry name" value="DNA breaking-rejoining enzymes"/>
    <property type="match status" value="1"/>
</dbReference>
<dbReference type="PANTHER" id="PTHR30349:SF77">
    <property type="entry name" value="TYROSINE RECOMBINASE XERC"/>
    <property type="match status" value="1"/>
</dbReference>
<dbReference type="Proteomes" id="UP000533476">
    <property type="component" value="Unassembled WGS sequence"/>
</dbReference>
<dbReference type="RefSeq" id="WP_169098994.1">
    <property type="nucleotide sequence ID" value="NZ_JABBVZ010000025.1"/>
</dbReference>
<dbReference type="AlphaFoldDB" id="A0A7Y0Q3U9"/>
<comment type="subcellular location">
    <subcellularLocation>
        <location evidence="1">Cytoplasm</location>
    </subcellularLocation>
</comment>
<gene>
    <name evidence="6" type="ORF">HIJ39_09390</name>
</gene>
<evidence type="ECO:0000259" key="5">
    <source>
        <dbReference type="PROSITE" id="PS51898"/>
    </source>
</evidence>
<evidence type="ECO:0000256" key="1">
    <source>
        <dbReference type="ARBA" id="ARBA00004496"/>
    </source>
</evidence>
<dbReference type="InterPro" id="IPR002104">
    <property type="entry name" value="Integrase_catalytic"/>
</dbReference>
<protein>
    <submittedName>
        <fullName evidence="6">Tyrosine-type recombinase/integrase</fullName>
    </submittedName>
</protein>
<dbReference type="InterPro" id="IPR013762">
    <property type="entry name" value="Integrase-like_cat_sf"/>
</dbReference>
<dbReference type="GO" id="GO:0005737">
    <property type="term" value="C:cytoplasm"/>
    <property type="evidence" value="ECO:0007669"/>
    <property type="project" value="UniProtKB-SubCell"/>
</dbReference>
<dbReference type="InterPro" id="IPR011010">
    <property type="entry name" value="DNA_brk_join_enz"/>
</dbReference>
<organism evidence="6 7">
    <name type="scientific">Sulfobacillus harzensis</name>
    <dbReference type="NCBI Taxonomy" id="2729629"/>
    <lineage>
        <taxon>Bacteria</taxon>
        <taxon>Bacillati</taxon>
        <taxon>Bacillota</taxon>
        <taxon>Clostridia</taxon>
        <taxon>Eubacteriales</taxon>
        <taxon>Clostridiales Family XVII. Incertae Sedis</taxon>
        <taxon>Sulfobacillus</taxon>
    </lineage>
</organism>
<feature type="compositionally biased region" description="Gly residues" evidence="4">
    <location>
        <begin position="1"/>
        <end position="12"/>
    </location>
</feature>
<sequence length="199" mass="22430">MFSWAGWGGNRGGPRFIRRHPTAPPGRIGRSGARSCTRCGTTLEHAVIEFFFATGCRVGEAARLNRRDVDWQRGSVVVVGKGNKEREAYLGSKARIWMARYFAERQHADPALWVTERSPHRLSIHGLQGVFKRVAERCSLAEKVHPHTMRHTLATTLLNQGALVALQSILGHKKPETTQLYAVLSGETRHQAYQRYFVQ</sequence>
<name>A0A7Y0Q3U9_9FIRM</name>
<dbReference type="GO" id="GO:0006310">
    <property type="term" value="P:DNA recombination"/>
    <property type="evidence" value="ECO:0007669"/>
    <property type="project" value="UniProtKB-KW"/>
</dbReference>
<dbReference type="PANTHER" id="PTHR30349">
    <property type="entry name" value="PHAGE INTEGRASE-RELATED"/>
    <property type="match status" value="1"/>
</dbReference>
<dbReference type="GO" id="GO:0003677">
    <property type="term" value="F:DNA binding"/>
    <property type="evidence" value="ECO:0007669"/>
    <property type="project" value="InterPro"/>
</dbReference>
<evidence type="ECO:0000256" key="4">
    <source>
        <dbReference type="SAM" id="MobiDB-lite"/>
    </source>
</evidence>
<dbReference type="Pfam" id="PF00589">
    <property type="entry name" value="Phage_integrase"/>
    <property type="match status" value="1"/>
</dbReference>
<feature type="region of interest" description="Disordered" evidence="4">
    <location>
        <begin position="1"/>
        <end position="29"/>
    </location>
</feature>
<evidence type="ECO:0000313" key="6">
    <source>
        <dbReference type="EMBL" id="NMP22564.1"/>
    </source>
</evidence>
<dbReference type="Gene3D" id="1.10.443.10">
    <property type="entry name" value="Intergrase catalytic core"/>
    <property type="match status" value="1"/>
</dbReference>
<evidence type="ECO:0000313" key="7">
    <source>
        <dbReference type="Proteomes" id="UP000533476"/>
    </source>
</evidence>
<accession>A0A7Y0Q3U9</accession>
<reference evidence="6 7" key="1">
    <citation type="submission" date="2020-04" db="EMBL/GenBank/DDBJ databases">
        <authorList>
            <person name="Zhang R."/>
            <person name="Schippers A."/>
        </authorList>
    </citation>
    <scope>NUCLEOTIDE SEQUENCE [LARGE SCALE GENOMIC DNA]</scope>
    <source>
        <strain evidence="6 7">DSM 109850</strain>
    </source>
</reference>
<keyword evidence="2" id="KW-0229">DNA integration</keyword>
<dbReference type="InterPro" id="IPR050090">
    <property type="entry name" value="Tyrosine_recombinase_XerCD"/>
</dbReference>
<dbReference type="PROSITE" id="PS51898">
    <property type="entry name" value="TYR_RECOMBINASE"/>
    <property type="match status" value="1"/>
</dbReference>
<evidence type="ECO:0000256" key="2">
    <source>
        <dbReference type="ARBA" id="ARBA00022908"/>
    </source>
</evidence>